<protein>
    <submittedName>
        <fullName evidence="2">Uncharacterized protein</fullName>
    </submittedName>
</protein>
<dbReference type="AlphaFoldDB" id="A0A0F9E916"/>
<keyword evidence="1" id="KW-0175">Coiled coil</keyword>
<feature type="coiled-coil region" evidence="1">
    <location>
        <begin position="7"/>
        <end position="70"/>
    </location>
</feature>
<sequence length="71" mass="8265">MDIASNIKKASDTCAVLEKMGEEYQKEIDKGSTNMCYHDWLDAQNIMDLITDIERKVDEESRNIKRVKKEV</sequence>
<dbReference type="EMBL" id="LAZR01025893">
    <property type="protein sequence ID" value="KKL70439.1"/>
    <property type="molecule type" value="Genomic_DNA"/>
</dbReference>
<proteinExistence type="predicted"/>
<reference evidence="2" key="1">
    <citation type="journal article" date="2015" name="Nature">
        <title>Complex archaea that bridge the gap between prokaryotes and eukaryotes.</title>
        <authorList>
            <person name="Spang A."/>
            <person name="Saw J.H."/>
            <person name="Jorgensen S.L."/>
            <person name="Zaremba-Niedzwiedzka K."/>
            <person name="Martijn J."/>
            <person name="Lind A.E."/>
            <person name="van Eijk R."/>
            <person name="Schleper C."/>
            <person name="Guy L."/>
            <person name="Ettema T.J."/>
        </authorList>
    </citation>
    <scope>NUCLEOTIDE SEQUENCE</scope>
</reference>
<evidence type="ECO:0000313" key="2">
    <source>
        <dbReference type="EMBL" id="KKL70439.1"/>
    </source>
</evidence>
<comment type="caution">
    <text evidence="2">The sequence shown here is derived from an EMBL/GenBank/DDBJ whole genome shotgun (WGS) entry which is preliminary data.</text>
</comment>
<gene>
    <name evidence="2" type="ORF">LCGC14_2104900</name>
</gene>
<name>A0A0F9E916_9ZZZZ</name>
<evidence type="ECO:0000256" key="1">
    <source>
        <dbReference type="SAM" id="Coils"/>
    </source>
</evidence>
<organism evidence="2">
    <name type="scientific">marine sediment metagenome</name>
    <dbReference type="NCBI Taxonomy" id="412755"/>
    <lineage>
        <taxon>unclassified sequences</taxon>
        <taxon>metagenomes</taxon>
        <taxon>ecological metagenomes</taxon>
    </lineage>
</organism>
<accession>A0A0F9E916</accession>